<dbReference type="PRINTS" id="PR00455">
    <property type="entry name" value="HTHTETR"/>
</dbReference>
<protein>
    <submittedName>
        <fullName evidence="7">TetR family transcriptional regulator</fullName>
    </submittedName>
</protein>
<evidence type="ECO:0000256" key="3">
    <source>
        <dbReference type="ARBA" id="ARBA00023163"/>
    </source>
</evidence>
<comment type="caution">
    <text evidence="7">The sequence shown here is derived from an EMBL/GenBank/DDBJ whole genome shotgun (WGS) entry which is preliminary data.</text>
</comment>
<keyword evidence="1" id="KW-0805">Transcription regulation</keyword>
<dbReference type="Proteomes" id="UP001480955">
    <property type="component" value="Unassembled WGS sequence"/>
</dbReference>
<dbReference type="PANTHER" id="PTHR47506:SF7">
    <property type="entry name" value="TRANSCRIPTIONAL REGULATORY PROTEIN"/>
    <property type="match status" value="1"/>
</dbReference>
<keyword evidence="2 4" id="KW-0238">DNA-binding</keyword>
<dbReference type="RefSeq" id="WP_350391611.1">
    <property type="nucleotide sequence ID" value="NZ_JBELQE010000006.1"/>
</dbReference>
<evidence type="ECO:0000313" key="8">
    <source>
        <dbReference type="Proteomes" id="UP001480955"/>
    </source>
</evidence>
<dbReference type="SUPFAM" id="SSF46689">
    <property type="entry name" value="Homeodomain-like"/>
    <property type="match status" value="1"/>
</dbReference>
<evidence type="ECO:0000256" key="4">
    <source>
        <dbReference type="PROSITE-ProRule" id="PRU00335"/>
    </source>
</evidence>
<sequence>MPRVSQEQAKLNRQRVVEVASSLFRERGLHGIGVVDIMAAAGLTHGGFYGQFANKDALAAEAFDAAIGAEYRANLDAFIENYLSLGHVRTPGRGCPVAALVNDVGREPSGSALRSRFTHAVKGLAGLIADRLPKSSKERRRQRALVALSTMVGAVVLARGVDDEALADELLEAARTTVPGSAGPG</sequence>
<dbReference type="InterPro" id="IPR001647">
    <property type="entry name" value="HTH_TetR"/>
</dbReference>
<dbReference type="SUPFAM" id="SSF48498">
    <property type="entry name" value="Tetracyclin repressor-like, C-terminal domain"/>
    <property type="match status" value="1"/>
</dbReference>
<proteinExistence type="predicted"/>
<keyword evidence="8" id="KW-1185">Reference proteome</keyword>
<dbReference type="EMBL" id="JBELQE010000006">
    <property type="protein sequence ID" value="MER2248340.1"/>
    <property type="molecule type" value="Genomic_DNA"/>
</dbReference>
<reference evidence="7 8" key="1">
    <citation type="submission" date="2024-06" db="EMBL/GenBank/DDBJ databases">
        <authorList>
            <person name="Campbell A.G."/>
        </authorList>
    </citation>
    <scope>NUCLEOTIDE SEQUENCE [LARGE SCALE GENOMIC DNA]</scope>
    <source>
        <strain evidence="7 8">EM12</strain>
    </source>
</reference>
<gene>
    <name evidence="7" type="ORF">ABS772_00290</name>
</gene>
<feature type="DNA-binding region" description="H-T-H motif" evidence="4">
    <location>
        <begin position="33"/>
        <end position="52"/>
    </location>
</feature>
<evidence type="ECO:0000313" key="7">
    <source>
        <dbReference type="EMBL" id="MER2248340.1"/>
    </source>
</evidence>
<keyword evidence="3" id="KW-0804">Transcription</keyword>
<dbReference type="Pfam" id="PF00440">
    <property type="entry name" value="TetR_N"/>
    <property type="match status" value="1"/>
</dbReference>
<keyword evidence="5" id="KW-0472">Membrane</keyword>
<dbReference type="PROSITE" id="PS50977">
    <property type="entry name" value="HTH_TETR_2"/>
    <property type="match status" value="1"/>
</dbReference>
<accession>A0ABV1QG30</accession>
<dbReference type="InterPro" id="IPR009057">
    <property type="entry name" value="Homeodomain-like_sf"/>
</dbReference>
<keyword evidence="5" id="KW-0812">Transmembrane</keyword>
<dbReference type="PANTHER" id="PTHR47506">
    <property type="entry name" value="TRANSCRIPTIONAL REGULATORY PROTEIN"/>
    <property type="match status" value="1"/>
</dbReference>
<evidence type="ECO:0000256" key="1">
    <source>
        <dbReference type="ARBA" id="ARBA00023015"/>
    </source>
</evidence>
<dbReference type="Gene3D" id="1.10.357.10">
    <property type="entry name" value="Tetracycline Repressor, domain 2"/>
    <property type="match status" value="1"/>
</dbReference>
<name>A0ABV1QG30_9HYPH</name>
<feature type="domain" description="HTH tetR-type" evidence="6">
    <location>
        <begin position="10"/>
        <end position="70"/>
    </location>
</feature>
<dbReference type="Gene3D" id="1.10.10.60">
    <property type="entry name" value="Homeodomain-like"/>
    <property type="match status" value="1"/>
</dbReference>
<organism evidence="7 8">
    <name type="scientific">Methylorubrum podarium</name>
    <dbReference type="NCBI Taxonomy" id="200476"/>
    <lineage>
        <taxon>Bacteria</taxon>
        <taxon>Pseudomonadati</taxon>
        <taxon>Pseudomonadota</taxon>
        <taxon>Alphaproteobacteria</taxon>
        <taxon>Hyphomicrobiales</taxon>
        <taxon>Methylobacteriaceae</taxon>
        <taxon>Methylorubrum</taxon>
    </lineage>
</organism>
<evidence type="ECO:0000256" key="5">
    <source>
        <dbReference type="SAM" id="Phobius"/>
    </source>
</evidence>
<evidence type="ECO:0000259" key="6">
    <source>
        <dbReference type="PROSITE" id="PS50977"/>
    </source>
</evidence>
<evidence type="ECO:0000256" key="2">
    <source>
        <dbReference type="ARBA" id="ARBA00023125"/>
    </source>
</evidence>
<keyword evidence="5" id="KW-1133">Transmembrane helix</keyword>
<dbReference type="InterPro" id="IPR036271">
    <property type="entry name" value="Tet_transcr_reg_TetR-rel_C_sf"/>
</dbReference>
<feature type="transmembrane region" description="Helical" evidence="5">
    <location>
        <begin position="144"/>
        <end position="161"/>
    </location>
</feature>